<dbReference type="PANTHER" id="PTHR37319:SF1">
    <property type="entry name" value="TRANSPOSASE TN5 DIMERISATION DOMAIN-CONTAINING PROTEIN"/>
    <property type="match status" value="1"/>
</dbReference>
<keyword evidence="3" id="KW-1185">Reference proteome</keyword>
<dbReference type="SUPFAM" id="SSF53098">
    <property type="entry name" value="Ribonuclease H-like"/>
    <property type="match status" value="1"/>
</dbReference>
<dbReference type="GO" id="GO:0006313">
    <property type="term" value="P:DNA transposition"/>
    <property type="evidence" value="ECO:0007669"/>
    <property type="project" value="InterPro"/>
</dbReference>
<dbReference type="RefSeq" id="WP_093246194.1">
    <property type="nucleotide sequence ID" value="NZ_FNQF01000042.1"/>
</dbReference>
<dbReference type="Pfam" id="PF01609">
    <property type="entry name" value="DDE_Tnp_1"/>
    <property type="match status" value="1"/>
</dbReference>
<protein>
    <submittedName>
        <fullName evidence="2">Transposase DDE domain-containing protein</fullName>
    </submittedName>
</protein>
<reference evidence="2 3" key="1">
    <citation type="submission" date="2016-10" db="EMBL/GenBank/DDBJ databases">
        <authorList>
            <person name="de Groot N.N."/>
        </authorList>
    </citation>
    <scope>NUCLEOTIDE SEQUENCE [LARGE SCALE GENOMIC DNA]</scope>
    <source>
        <strain evidence="2 3">DSM 23581</strain>
    </source>
</reference>
<dbReference type="Gene3D" id="3.90.350.10">
    <property type="entry name" value="Transposase Inhibitor Protein From Tn5, Chain A, domain 1"/>
    <property type="match status" value="1"/>
</dbReference>
<dbReference type="EMBL" id="FNQF01000042">
    <property type="protein sequence ID" value="SEA82192.1"/>
    <property type="molecule type" value="Genomic_DNA"/>
</dbReference>
<dbReference type="GO" id="GO:0003677">
    <property type="term" value="F:DNA binding"/>
    <property type="evidence" value="ECO:0007669"/>
    <property type="project" value="InterPro"/>
</dbReference>
<feature type="domain" description="Transposase IS4-like" evidence="1">
    <location>
        <begin position="162"/>
        <end position="309"/>
    </location>
</feature>
<dbReference type="Proteomes" id="UP000198820">
    <property type="component" value="Unassembled WGS sequence"/>
</dbReference>
<dbReference type="PANTHER" id="PTHR37319">
    <property type="entry name" value="TRANSPOSASE"/>
    <property type="match status" value="1"/>
</dbReference>
<gene>
    <name evidence="2" type="ORF">SAMN05421540_1421</name>
</gene>
<proteinExistence type="predicted"/>
<sequence>MTLKKNSSTGIKDTQLLALFKAHFKGHLNLARIRLICLFIDALCKVKSVNFVKLSAGFDTSVDASSSYRRIQRFMALADLSMIWVAKFIFCLLPEKDKLVLSMDRTNWKFGDKNINILMLGISYKNVAFPIMFKMLDKRGNSNTPERIALVQGFIDCFGKDCIDCLLADREFVGEQWLNFLNSKNIRYFIRIRNNFKIYCPRRQKEITAQHLFHSLKAGQIRHYPKIVRMHGEYCYLSGTKSIKDGKVDFCIIVSFNKPDEALEYYTKRWQIESLFRALKTSGFNLEDTHVTHPERLEKLIMLVMIAFVWCYKIGDFIDTQIKPIRIKKHGRRAISVFRYGLDYISKCLLSGTNKYDLNLIQFLSCT</sequence>
<accession>A0A1H4ED34</accession>
<name>A0A1H4ED34_9FLAO</name>
<organism evidence="2 3">
    <name type="scientific">Psychroflexus halocasei</name>
    <dbReference type="NCBI Taxonomy" id="908615"/>
    <lineage>
        <taxon>Bacteria</taxon>
        <taxon>Pseudomonadati</taxon>
        <taxon>Bacteroidota</taxon>
        <taxon>Flavobacteriia</taxon>
        <taxon>Flavobacteriales</taxon>
        <taxon>Flavobacteriaceae</taxon>
        <taxon>Psychroflexus</taxon>
    </lineage>
</organism>
<dbReference type="AlphaFoldDB" id="A0A1H4ED34"/>
<dbReference type="InterPro" id="IPR012337">
    <property type="entry name" value="RNaseH-like_sf"/>
</dbReference>
<dbReference type="InterPro" id="IPR047768">
    <property type="entry name" value="Tn5p-like"/>
</dbReference>
<dbReference type="NCBIfam" id="NF033591">
    <property type="entry name" value="transpos_IS4_2"/>
    <property type="match status" value="1"/>
</dbReference>
<dbReference type="InterPro" id="IPR002559">
    <property type="entry name" value="Transposase_11"/>
</dbReference>
<evidence type="ECO:0000313" key="2">
    <source>
        <dbReference type="EMBL" id="SEA82192.1"/>
    </source>
</evidence>
<dbReference type="STRING" id="908615.SAMN05421540_1421"/>
<evidence type="ECO:0000313" key="3">
    <source>
        <dbReference type="Proteomes" id="UP000198820"/>
    </source>
</evidence>
<evidence type="ECO:0000259" key="1">
    <source>
        <dbReference type="Pfam" id="PF01609"/>
    </source>
</evidence>
<dbReference type="GO" id="GO:0004803">
    <property type="term" value="F:transposase activity"/>
    <property type="evidence" value="ECO:0007669"/>
    <property type="project" value="InterPro"/>
</dbReference>
<dbReference type="InterPro" id="IPR047658">
    <property type="entry name" value="IS4-like_transpos"/>
</dbReference>